<evidence type="ECO:0000256" key="1">
    <source>
        <dbReference type="SAM" id="MobiDB-lite"/>
    </source>
</evidence>
<accession>A0AAP0KE19</accession>
<dbReference type="Proteomes" id="UP001419268">
    <property type="component" value="Unassembled WGS sequence"/>
</dbReference>
<protein>
    <submittedName>
        <fullName evidence="2">Uncharacterized protein</fullName>
    </submittedName>
</protein>
<sequence length="628" mass="70008">MMAVSLPPGFLNSSEISLETASGGMSSYRFEEFLQSVSKESVEQIRKTMLRHEELFKEQLNLFPISVKMLHYLYNIQKSAMQEISKAISSQAQVLAFDSETFSDRNCHLHTFIADGKPLRRSHVAQNHVESRVLSQHPYCPVNGFTSLSPKKSTGTIDLDAQALPRVPSKPRREIDLERPPEDYMDDNEAQDVASCYQAVDSKSCSEKETKKQSSDLHVEKDLSNAKMSCACLNGTDKIVLMGAYPEPSQGICQTRGPSSETKIFEALACKSKTVNKNPHEATKNHTEENTCNNLLSVASTPVYDKLNASHLCSSQDKLTSKGQRSHPTKISPETEELKVNRELVKRNDSSTVRACESLESNCFTAKSPSEVEYQQKISGNRESHCSDVVPCHQSLSGCGRYDSLKLSDSCIKESVSSQTNYTSRSQNSFLRTKTFKKSGNSEKEDQNYSNNGSNGTAFLEDKIHEDDGECNLASKSDSFGADHGESARMSQFEGGDQYKREEAAQLLDVGANSSPPSSDQGSKGDDSQTIEKTTDELNEEEASESIAAKILLSFVPDRSNSTSEEQEQGYVKDAEVEPRRKNTNAISHERKRSLRTRRTVNYYDGGIMDETIKWTRSFQGRRSLRRP</sequence>
<reference evidence="2 3" key="1">
    <citation type="submission" date="2024-01" db="EMBL/GenBank/DDBJ databases">
        <title>Genome assemblies of Stephania.</title>
        <authorList>
            <person name="Yang L."/>
        </authorList>
    </citation>
    <scope>NUCLEOTIDE SEQUENCE [LARGE SCALE GENOMIC DNA]</scope>
    <source>
        <strain evidence="2">JXDWG</strain>
        <tissue evidence="2">Leaf</tissue>
    </source>
</reference>
<feature type="compositionally biased region" description="Basic and acidic residues" evidence="1">
    <location>
        <begin position="171"/>
        <end position="182"/>
    </location>
</feature>
<keyword evidence="3" id="KW-1185">Reference proteome</keyword>
<feature type="region of interest" description="Disordered" evidence="1">
    <location>
        <begin position="433"/>
        <end position="492"/>
    </location>
</feature>
<organism evidence="2 3">
    <name type="scientific">Stephania cephalantha</name>
    <dbReference type="NCBI Taxonomy" id="152367"/>
    <lineage>
        <taxon>Eukaryota</taxon>
        <taxon>Viridiplantae</taxon>
        <taxon>Streptophyta</taxon>
        <taxon>Embryophyta</taxon>
        <taxon>Tracheophyta</taxon>
        <taxon>Spermatophyta</taxon>
        <taxon>Magnoliopsida</taxon>
        <taxon>Ranunculales</taxon>
        <taxon>Menispermaceae</taxon>
        <taxon>Menispermoideae</taxon>
        <taxon>Cissampelideae</taxon>
        <taxon>Stephania</taxon>
    </lineage>
</organism>
<comment type="caution">
    <text evidence="2">The sequence shown here is derived from an EMBL/GenBank/DDBJ whole genome shotgun (WGS) entry which is preliminary data.</text>
</comment>
<gene>
    <name evidence="2" type="ORF">Scep_008576</name>
</gene>
<name>A0AAP0KE19_9MAGN</name>
<feature type="region of interest" description="Disordered" evidence="1">
    <location>
        <begin position="510"/>
        <end position="543"/>
    </location>
</feature>
<dbReference type="PANTHER" id="PTHR33167">
    <property type="entry name" value="TRANSCRIPTION FACTOR, PUTATIVE (DUF863)-RELATED"/>
    <property type="match status" value="1"/>
</dbReference>
<evidence type="ECO:0000313" key="2">
    <source>
        <dbReference type="EMBL" id="KAK9149819.1"/>
    </source>
</evidence>
<feature type="region of interest" description="Disordered" evidence="1">
    <location>
        <begin position="167"/>
        <end position="188"/>
    </location>
</feature>
<dbReference type="AlphaFoldDB" id="A0AAP0KE19"/>
<feature type="compositionally biased region" description="Polar residues" evidence="1">
    <location>
        <begin position="448"/>
        <end position="457"/>
    </location>
</feature>
<dbReference type="PANTHER" id="PTHR33167:SF7">
    <property type="entry name" value="SHUGOSHIN C-TERMINAL DOMAIN-CONTAINING PROTEIN"/>
    <property type="match status" value="1"/>
</dbReference>
<proteinExistence type="predicted"/>
<dbReference type="EMBL" id="JBBNAG010000003">
    <property type="protein sequence ID" value="KAK9149819.1"/>
    <property type="molecule type" value="Genomic_DNA"/>
</dbReference>
<evidence type="ECO:0000313" key="3">
    <source>
        <dbReference type="Proteomes" id="UP001419268"/>
    </source>
</evidence>